<sequence length="96" mass="10644">MIYVNQCQRFFVGVNSTKSSSQKCDILSPVLYNFVFEPLLRLPAADSSLPGFGLSTDDHTDQPSPPPVKYLAYADDTLIFPKSPSDLGTLHRHLDT</sequence>
<gene>
    <name evidence="1" type="ORF">PHYBLDRAFT_147603</name>
</gene>
<dbReference type="RefSeq" id="XP_018289884.1">
    <property type="nucleotide sequence ID" value="XM_018431912.1"/>
</dbReference>
<accession>A0A167M5A2</accession>
<dbReference type="AlphaFoldDB" id="A0A167M5A2"/>
<dbReference type="InParanoid" id="A0A167M5A2"/>
<organism evidence="1 2">
    <name type="scientific">Phycomyces blakesleeanus (strain ATCC 8743b / DSM 1359 / FGSC 10004 / NBRC 33097 / NRRL 1555)</name>
    <dbReference type="NCBI Taxonomy" id="763407"/>
    <lineage>
        <taxon>Eukaryota</taxon>
        <taxon>Fungi</taxon>
        <taxon>Fungi incertae sedis</taxon>
        <taxon>Mucoromycota</taxon>
        <taxon>Mucoromycotina</taxon>
        <taxon>Mucoromycetes</taxon>
        <taxon>Mucorales</taxon>
        <taxon>Phycomycetaceae</taxon>
        <taxon>Phycomyces</taxon>
    </lineage>
</organism>
<dbReference type="GeneID" id="28992818"/>
<protein>
    <recommendedName>
        <fullName evidence="3">Reverse transcriptase domain-containing protein</fullName>
    </recommendedName>
</protein>
<evidence type="ECO:0000313" key="1">
    <source>
        <dbReference type="EMBL" id="OAD71844.1"/>
    </source>
</evidence>
<evidence type="ECO:0000313" key="2">
    <source>
        <dbReference type="Proteomes" id="UP000077315"/>
    </source>
</evidence>
<keyword evidence="2" id="KW-1185">Reference proteome</keyword>
<reference evidence="2" key="1">
    <citation type="submission" date="2015-06" db="EMBL/GenBank/DDBJ databases">
        <title>Expansion of signal transduction pathways in fungi by whole-genome duplication.</title>
        <authorList>
            <consortium name="DOE Joint Genome Institute"/>
            <person name="Corrochano L.M."/>
            <person name="Kuo A."/>
            <person name="Marcet-Houben M."/>
            <person name="Polaino S."/>
            <person name="Salamov A."/>
            <person name="Villalobos J.M."/>
            <person name="Alvarez M.I."/>
            <person name="Avalos J."/>
            <person name="Benito E.P."/>
            <person name="Benoit I."/>
            <person name="Burger G."/>
            <person name="Camino L.P."/>
            <person name="Canovas D."/>
            <person name="Cerda-Olmedo E."/>
            <person name="Cheng J.-F."/>
            <person name="Dominguez A."/>
            <person name="Elias M."/>
            <person name="Eslava A.P."/>
            <person name="Glaser F."/>
            <person name="Grimwood J."/>
            <person name="Gutierrez G."/>
            <person name="Heitman J."/>
            <person name="Henrissat B."/>
            <person name="Iturriaga E.A."/>
            <person name="Lang B.F."/>
            <person name="Lavin J.L."/>
            <person name="Lee S."/>
            <person name="Li W."/>
            <person name="Lindquist E."/>
            <person name="Lopez-Garcia S."/>
            <person name="Luque E.M."/>
            <person name="Marcos A.T."/>
            <person name="Martin J."/>
            <person name="McCluskey K."/>
            <person name="Medina H.R."/>
            <person name="Miralles-Duran A."/>
            <person name="Miyazaki A."/>
            <person name="Munoz-Torres E."/>
            <person name="Oguiza J.A."/>
            <person name="Ohm R."/>
            <person name="Olmedo M."/>
            <person name="Orejas M."/>
            <person name="Ortiz-Castellanos L."/>
            <person name="Pisabarro A.G."/>
            <person name="Rodriguez-Romero J."/>
            <person name="Ruiz-Herrera J."/>
            <person name="Ruiz-Vazquez R."/>
            <person name="Sanz C."/>
            <person name="Schackwitz W."/>
            <person name="Schmutz J."/>
            <person name="Shahriari M."/>
            <person name="Shelest E."/>
            <person name="Silva-Franco F."/>
            <person name="Soanes D."/>
            <person name="Syed K."/>
            <person name="Tagua V.G."/>
            <person name="Talbot N.J."/>
            <person name="Thon M."/>
            <person name="De vries R.P."/>
            <person name="Wiebenga A."/>
            <person name="Yadav J.S."/>
            <person name="Braun E.L."/>
            <person name="Baker S."/>
            <person name="Garre V."/>
            <person name="Horwitz B."/>
            <person name="Torres-Martinez S."/>
            <person name="Idnurm A."/>
            <person name="Herrera-Estrella A."/>
            <person name="Gabaldon T."/>
            <person name="Grigoriev I.V."/>
        </authorList>
    </citation>
    <scope>NUCLEOTIDE SEQUENCE [LARGE SCALE GENOMIC DNA]</scope>
    <source>
        <strain evidence="2">NRRL 1555(-)</strain>
    </source>
</reference>
<evidence type="ECO:0008006" key="3">
    <source>
        <dbReference type="Google" id="ProtNLM"/>
    </source>
</evidence>
<dbReference type="VEuPathDB" id="FungiDB:PHYBLDRAFT_147603"/>
<proteinExistence type="predicted"/>
<dbReference type="EMBL" id="KV440985">
    <property type="protein sequence ID" value="OAD71844.1"/>
    <property type="molecule type" value="Genomic_DNA"/>
</dbReference>
<name>A0A167M5A2_PHYB8</name>
<dbReference type="Proteomes" id="UP000077315">
    <property type="component" value="Unassembled WGS sequence"/>
</dbReference>
<dbReference type="OrthoDB" id="2204642at2759"/>